<dbReference type="Pfam" id="PF01092">
    <property type="entry name" value="Ribosomal_S6e"/>
    <property type="match status" value="1"/>
</dbReference>
<dbReference type="GO" id="GO:0006412">
    <property type="term" value="P:translation"/>
    <property type="evidence" value="ECO:0007669"/>
    <property type="project" value="InterPro"/>
</dbReference>
<accession>A0A540L6T7</accession>
<dbReference type="STRING" id="106549.A0A540L6T7"/>
<evidence type="ECO:0000313" key="5">
    <source>
        <dbReference type="Proteomes" id="UP000315295"/>
    </source>
</evidence>
<evidence type="ECO:0000256" key="3">
    <source>
        <dbReference type="ARBA" id="ARBA00023274"/>
    </source>
</evidence>
<keyword evidence="2" id="KW-0689">Ribosomal protein</keyword>
<evidence type="ECO:0008006" key="6">
    <source>
        <dbReference type="Google" id="ProtNLM"/>
    </source>
</evidence>
<dbReference type="InterPro" id="IPR001377">
    <property type="entry name" value="Ribosomal_eS6"/>
</dbReference>
<evidence type="ECO:0000256" key="2">
    <source>
        <dbReference type="ARBA" id="ARBA00022980"/>
    </source>
</evidence>
<reference evidence="4 5" key="1">
    <citation type="journal article" date="2019" name="G3 (Bethesda)">
        <title>Sequencing of a Wild Apple (Malus baccata) Genome Unravels the Differences Between Cultivated and Wild Apple Species Regarding Disease Resistance and Cold Tolerance.</title>
        <authorList>
            <person name="Chen X."/>
        </authorList>
    </citation>
    <scope>NUCLEOTIDE SEQUENCE [LARGE SCALE GENOMIC DNA]</scope>
    <source>
        <strain evidence="5">cv. Shandingzi</strain>
        <tissue evidence="4">Leaves</tissue>
    </source>
</reference>
<dbReference type="GO" id="GO:0003735">
    <property type="term" value="F:structural constituent of ribosome"/>
    <property type="evidence" value="ECO:0007669"/>
    <property type="project" value="InterPro"/>
</dbReference>
<dbReference type="AlphaFoldDB" id="A0A540L6T7"/>
<name>A0A540L6T7_MALBA</name>
<evidence type="ECO:0000313" key="4">
    <source>
        <dbReference type="EMBL" id="TQD82174.1"/>
    </source>
</evidence>
<sequence>MKFNIVNPTIRCQKKLEIDDDTKLRELWDKRISQEVNGDALSDDVRRDIVLELDVKGVVVADITSMEDCLGPKGYHGEYTNVGKTF</sequence>
<keyword evidence="3" id="KW-0687">Ribonucleoprotein</keyword>
<protein>
    <recommendedName>
        <fullName evidence="6">40S ribosomal protein S6</fullName>
    </recommendedName>
</protein>
<evidence type="ECO:0000256" key="1">
    <source>
        <dbReference type="ARBA" id="ARBA00009312"/>
    </source>
</evidence>
<dbReference type="EMBL" id="VIEB01000733">
    <property type="protein sequence ID" value="TQD82174.1"/>
    <property type="molecule type" value="Genomic_DNA"/>
</dbReference>
<dbReference type="GO" id="GO:0005840">
    <property type="term" value="C:ribosome"/>
    <property type="evidence" value="ECO:0007669"/>
    <property type="project" value="UniProtKB-KW"/>
</dbReference>
<comment type="similarity">
    <text evidence="1">Belongs to the eukaryotic ribosomal protein eS6 family.</text>
</comment>
<proteinExistence type="inferred from homology"/>
<gene>
    <name evidence="4" type="ORF">C1H46_032262</name>
</gene>
<comment type="caution">
    <text evidence="4">The sequence shown here is derived from an EMBL/GenBank/DDBJ whole genome shotgun (WGS) entry which is preliminary data.</text>
</comment>
<organism evidence="4 5">
    <name type="scientific">Malus baccata</name>
    <name type="common">Siberian crab apple</name>
    <name type="synonym">Pyrus baccata</name>
    <dbReference type="NCBI Taxonomy" id="106549"/>
    <lineage>
        <taxon>Eukaryota</taxon>
        <taxon>Viridiplantae</taxon>
        <taxon>Streptophyta</taxon>
        <taxon>Embryophyta</taxon>
        <taxon>Tracheophyta</taxon>
        <taxon>Spermatophyta</taxon>
        <taxon>Magnoliopsida</taxon>
        <taxon>eudicotyledons</taxon>
        <taxon>Gunneridae</taxon>
        <taxon>Pentapetalae</taxon>
        <taxon>rosids</taxon>
        <taxon>fabids</taxon>
        <taxon>Rosales</taxon>
        <taxon>Rosaceae</taxon>
        <taxon>Amygdaloideae</taxon>
        <taxon>Maleae</taxon>
        <taxon>Malus</taxon>
    </lineage>
</organism>
<dbReference type="GO" id="GO:1990904">
    <property type="term" value="C:ribonucleoprotein complex"/>
    <property type="evidence" value="ECO:0007669"/>
    <property type="project" value="UniProtKB-KW"/>
</dbReference>
<keyword evidence="5" id="KW-1185">Reference proteome</keyword>
<dbReference type="Proteomes" id="UP000315295">
    <property type="component" value="Unassembled WGS sequence"/>
</dbReference>
<dbReference type="PANTHER" id="PTHR11502">
    <property type="entry name" value="40S RIBOSOMAL PROTEIN S6"/>
    <property type="match status" value="1"/>
</dbReference>